<dbReference type="SUPFAM" id="SSF51905">
    <property type="entry name" value="FAD/NAD(P)-binding domain"/>
    <property type="match status" value="1"/>
</dbReference>
<evidence type="ECO:0000313" key="6">
    <source>
        <dbReference type="Proteomes" id="UP000825935"/>
    </source>
</evidence>
<feature type="domain" description="FAD-binding" evidence="4">
    <location>
        <begin position="82"/>
        <end position="396"/>
    </location>
</feature>
<dbReference type="Pfam" id="PF01494">
    <property type="entry name" value="FAD_binding_3"/>
    <property type="match status" value="1"/>
</dbReference>
<accession>A0A8T2U6Z4</accession>
<evidence type="ECO:0000259" key="4">
    <source>
        <dbReference type="Pfam" id="PF01494"/>
    </source>
</evidence>
<dbReference type="Proteomes" id="UP000825935">
    <property type="component" value="Chromosome 9"/>
</dbReference>
<comment type="caution">
    <text evidence="5">The sequence shown here is derived from an EMBL/GenBank/DDBJ whole genome shotgun (WGS) entry which is preliminary data.</text>
</comment>
<keyword evidence="6" id="KW-1185">Reference proteome</keyword>
<dbReference type="OMA" id="MYQHLDE"/>
<proteinExistence type="inferred from homology"/>
<dbReference type="GO" id="GO:0004497">
    <property type="term" value="F:monooxygenase activity"/>
    <property type="evidence" value="ECO:0007669"/>
    <property type="project" value="UniProtKB-KW"/>
</dbReference>
<gene>
    <name evidence="5" type="ORF">KP509_09G055300</name>
</gene>
<evidence type="ECO:0000256" key="2">
    <source>
        <dbReference type="ARBA" id="ARBA00023033"/>
    </source>
</evidence>
<dbReference type="Gene3D" id="3.50.50.60">
    <property type="entry name" value="FAD/NAD(P)-binding domain"/>
    <property type="match status" value="1"/>
</dbReference>
<dbReference type="InterPro" id="IPR044560">
    <property type="entry name" value="MOase"/>
</dbReference>
<evidence type="ECO:0000256" key="3">
    <source>
        <dbReference type="ARBA" id="ARBA00024018"/>
    </source>
</evidence>
<protein>
    <recommendedName>
        <fullName evidence="4">FAD-binding domain-containing protein</fullName>
    </recommendedName>
</protein>
<evidence type="ECO:0000256" key="1">
    <source>
        <dbReference type="ARBA" id="ARBA00023002"/>
    </source>
</evidence>
<dbReference type="EMBL" id="CM035414">
    <property type="protein sequence ID" value="KAH7429543.1"/>
    <property type="molecule type" value="Genomic_DNA"/>
</dbReference>
<sequence length="481" mass="52896">MASSTLRGFSLSTIPPLSSAHLASQFSEPQSPARWILSRPKSLLRLHSTRSRTTMGVYAAVSVNFERSEESSTTAHKHEVHDVVIVGGGIAGFATALALHRLGVKSTVIEQSEDLRVAGSAIGLWSNAWRALEALGVADSLRNQSLRISGMELLGTDGTLIKSHNIIEGSTDIELRSFERKTLVGALCKPIPDNQVIYGSRVIHIKQLEAGYTEVECEGGQKMQTKVLIGCDGIGSVVAKWMKMKEPCYNGHVAIRGIAEYPDGHGLGDRVKQILGIGVRAGVAPMNANKVYWFVIFNSSGEKLKDANLVRKEALDYAKEWPAIITEAIQRTPLESFSRRSLSDRWMWPIGGPPLYKGGVTLAGDAMHPMTPNLGQGACCALEDAIILSRSLSKALLINDLSSRSPAQEMKEIELALHSYVEERWRRMLPLAIRSNLTGRMLQSNNRLVCSFRDMISRYTTVDKFLNHTNFDCGTLVERIK</sequence>
<dbReference type="PANTHER" id="PTHR45934:SF9">
    <property type="entry name" value="FAD_NAD(P)-BINDING OXIDOREDUCTASE FAMILY PROTEIN"/>
    <property type="match status" value="1"/>
</dbReference>
<dbReference type="InterPro" id="IPR002938">
    <property type="entry name" value="FAD-bd"/>
</dbReference>
<dbReference type="GO" id="GO:0071949">
    <property type="term" value="F:FAD binding"/>
    <property type="evidence" value="ECO:0007669"/>
    <property type="project" value="InterPro"/>
</dbReference>
<name>A0A8T2U6Z4_CERRI</name>
<comment type="similarity">
    <text evidence="3">Belongs to the 3-hydroxybenzoate 6-hydroxylase family.</text>
</comment>
<dbReference type="OrthoDB" id="655030at2759"/>
<organism evidence="5 6">
    <name type="scientific">Ceratopteris richardii</name>
    <name type="common">Triangle waterfern</name>
    <dbReference type="NCBI Taxonomy" id="49495"/>
    <lineage>
        <taxon>Eukaryota</taxon>
        <taxon>Viridiplantae</taxon>
        <taxon>Streptophyta</taxon>
        <taxon>Embryophyta</taxon>
        <taxon>Tracheophyta</taxon>
        <taxon>Polypodiopsida</taxon>
        <taxon>Polypodiidae</taxon>
        <taxon>Polypodiales</taxon>
        <taxon>Pteridineae</taxon>
        <taxon>Pteridaceae</taxon>
        <taxon>Parkerioideae</taxon>
        <taxon>Ceratopteris</taxon>
    </lineage>
</organism>
<dbReference type="PANTHER" id="PTHR45934">
    <property type="entry name" value="FAD/NAD(P)-BINDING OXIDOREDUCTASE FAMILY PROTEIN"/>
    <property type="match status" value="1"/>
</dbReference>
<dbReference type="PRINTS" id="PR00420">
    <property type="entry name" value="RNGMNOXGNASE"/>
</dbReference>
<keyword evidence="1" id="KW-0560">Oxidoreductase</keyword>
<dbReference type="AlphaFoldDB" id="A0A8T2U6Z4"/>
<dbReference type="InterPro" id="IPR036188">
    <property type="entry name" value="FAD/NAD-bd_sf"/>
</dbReference>
<evidence type="ECO:0000313" key="5">
    <source>
        <dbReference type="EMBL" id="KAH7429543.1"/>
    </source>
</evidence>
<keyword evidence="2" id="KW-0503">Monooxygenase</keyword>
<reference evidence="5" key="1">
    <citation type="submission" date="2021-08" db="EMBL/GenBank/DDBJ databases">
        <title>WGS assembly of Ceratopteris richardii.</title>
        <authorList>
            <person name="Marchant D.B."/>
            <person name="Chen G."/>
            <person name="Jenkins J."/>
            <person name="Shu S."/>
            <person name="Leebens-Mack J."/>
            <person name="Grimwood J."/>
            <person name="Schmutz J."/>
            <person name="Soltis P."/>
            <person name="Soltis D."/>
            <person name="Chen Z.-H."/>
        </authorList>
    </citation>
    <scope>NUCLEOTIDE SEQUENCE</scope>
    <source>
        <strain evidence="5">Whitten #5841</strain>
        <tissue evidence="5">Leaf</tissue>
    </source>
</reference>